<gene>
    <name evidence="2" type="ORF">SAMN05444580_11285</name>
</gene>
<dbReference type="EMBL" id="FNAB01000012">
    <property type="protein sequence ID" value="SDE22317.1"/>
    <property type="molecule type" value="Genomic_DNA"/>
</dbReference>
<name>A0A1G7B635_9NOCA</name>
<feature type="transmembrane region" description="Helical" evidence="1">
    <location>
        <begin position="574"/>
        <end position="596"/>
    </location>
</feature>
<keyword evidence="1" id="KW-0472">Membrane</keyword>
<feature type="transmembrane region" description="Helical" evidence="1">
    <location>
        <begin position="548"/>
        <end position="568"/>
    </location>
</feature>
<keyword evidence="1" id="KW-1133">Transmembrane helix</keyword>
<dbReference type="AlphaFoldDB" id="A0A1G7B635"/>
<reference evidence="2 3" key="1">
    <citation type="submission" date="2016-10" db="EMBL/GenBank/DDBJ databases">
        <authorList>
            <person name="de Groot N.N."/>
        </authorList>
    </citation>
    <scope>NUCLEOTIDE SEQUENCE [LARGE SCALE GENOMIC DNA]</scope>
    <source>
        <strain evidence="2 3">JCM 11308</strain>
    </source>
</reference>
<sequence length="917" mass="96711">MKALTVILGSAGPARGVRDVLTDLSAAGLVSPFLWIDADGLRQGATQVVAAEVAGGVETEVALQDVLATRIIDRVRVCVVVPCGTGATPVDAGFERAMAELVASNSGGAQVSRLRLLVRRPGEERSEAAVLAPAGWHNLLIAPEDSRGPGMGHISLSATGDPIAVGRHAAPVVASVAGLWTDAAHAPFDHVPVLPGDALRVVRSFYRRLDTSHAEAELRRQVLDFGGQLPLPSDVGTSVVYADDVASTAQSMAHAVWSRHRHLLEGNRVVAPPAAEPRTIGLREALGMFLSFLGAVLRNAPAALFARVTNRVSSSLASTAEDTLFGAAPSAYKIVVNGVDANGRRASWSEYEAASKRIAVALDSVAAQSSAAQRHSGQSGSPTADLSDLWRDYQRGALTLADASERSPYLPAAQVGAHRAVLRSASDVVPGPADQFADIPGIVSATLDVHAVDPADVLGINEIRDQLRGLEQDPALGLEARRTNAALGTWASRVGRSYAVGFGGILAQRLTAILAEARGLIERIGASTEPEDLAAVTAQRHQRLVRRLQVLTAVFVVVAVVAGALAHFGVFSWWVGAAVITLSVLGWCGFVGRAFMSEQQELFQLLAEREAAESAREANQTNLRAALRDVEVLSAAYRQYLSWSRALGAFLAKPLGTSADVRQVRRPVEWGLPLSTVVASGSPEPSQIKRVAEQLRHDLLSVGWLTDQWDSAVRDAGEVLGASGQDLRRNPALLASQPGAGSGSALDEWSTMLHRGEVEAGGASLLWERARTELSLADGDLTRRLVDSVEFHADGRVHRSGLDDFLAGVGSSSPRADSDFFDRAVFTDLASTKGLSAVAGSVPSTARLGLGLVAVTTQYTEGIAEEDLRLTASDGLAVPREILLAPDLPVRSSEPNNVQQPSARTAFEVPVADGLNF</sequence>
<keyword evidence="3" id="KW-1185">Reference proteome</keyword>
<dbReference type="STRING" id="168276.SAMN05444580_11285"/>
<dbReference type="Proteomes" id="UP000199417">
    <property type="component" value="Unassembled WGS sequence"/>
</dbReference>
<evidence type="ECO:0000256" key="1">
    <source>
        <dbReference type="SAM" id="Phobius"/>
    </source>
</evidence>
<organism evidence="2 3">
    <name type="scientific">Rhodococcus tukisamuensis</name>
    <dbReference type="NCBI Taxonomy" id="168276"/>
    <lineage>
        <taxon>Bacteria</taxon>
        <taxon>Bacillati</taxon>
        <taxon>Actinomycetota</taxon>
        <taxon>Actinomycetes</taxon>
        <taxon>Mycobacteriales</taxon>
        <taxon>Nocardiaceae</taxon>
        <taxon>Rhodococcus</taxon>
    </lineage>
</organism>
<proteinExistence type="predicted"/>
<protein>
    <submittedName>
        <fullName evidence="2">Uncharacterized protein</fullName>
    </submittedName>
</protein>
<evidence type="ECO:0000313" key="3">
    <source>
        <dbReference type="Proteomes" id="UP000199417"/>
    </source>
</evidence>
<accession>A0A1G7B635</accession>
<evidence type="ECO:0000313" key="2">
    <source>
        <dbReference type="EMBL" id="SDE22317.1"/>
    </source>
</evidence>
<keyword evidence="1" id="KW-0812">Transmembrane</keyword>